<accession>A0A1K2ICD9</accession>
<proteinExistence type="predicted"/>
<evidence type="ECO:0000313" key="1">
    <source>
        <dbReference type="EMBL" id="SFZ90093.1"/>
    </source>
</evidence>
<organism evidence="1 2">
    <name type="scientific">Chryseobacterium limigenitum</name>
    <dbReference type="NCBI Taxonomy" id="1612149"/>
    <lineage>
        <taxon>Bacteria</taxon>
        <taxon>Pseudomonadati</taxon>
        <taxon>Bacteroidota</taxon>
        <taxon>Flavobacteriia</taxon>
        <taxon>Flavobacteriales</taxon>
        <taxon>Weeksellaceae</taxon>
        <taxon>Chryseobacterium group</taxon>
        <taxon>Chryseobacterium</taxon>
    </lineage>
</organism>
<evidence type="ECO:0000313" key="2">
    <source>
        <dbReference type="Proteomes" id="UP000182034"/>
    </source>
</evidence>
<dbReference type="OrthoDB" id="653560at2"/>
<name>A0A1K2ICD9_9FLAO</name>
<dbReference type="EMBL" id="FPKW01000001">
    <property type="protein sequence ID" value="SFZ90093.1"/>
    <property type="molecule type" value="Genomic_DNA"/>
</dbReference>
<reference evidence="2" key="1">
    <citation type="submission" date="2016-10" db="EMBL/GenBank/DDBJ databases">
        <authorList>
            <person name="Varghese N."/>
            <person name="Submissions S."/>
        </authorList>
    </citation>
    <scope>NUCLEOTIDE SEQUENCE [LARGE SCALE GENOMIC DNA]</scope>
    <source>
        <strain evidence="2">SUR2</strain>
    </source>
</reference>
<protein>
    <submittedName>
        <fullName evidence="1">Uncharacterized protein</fullName>
    </submittedName>
</protein>
<dbReference type="RefSeq" id="WP_072406337.1">
    <property type="nucleotide sequence ID" value="NZ_FPKW01000001.1"/>
</dbReference>
<gene>
    <name evidence="1" type="ORF">SAMN05216324_101207</name>
</gene>
<keyword evidence="2" id="KW-1185">Reference proteome</keyword>
<sequence length="202" mass="23532">MIQPNINSILNVMNSKKYRIYNTPEVDWNINIVGIRNKALRHEKFDDTLVVFHNFMENWYVNYYPITTDPSIYYLEHPVNDKGTAILMEGQYVGTHKIDKHQGKYDAVCQRLGNVKVYRDDNKNGNLDIKPTTIVETGMFGINIHKGPFNGDWNSDNTQFSAGCQVFADARHFQEFMLKCKNARNAFGNKFTYTLLNERDFE</sequence>
<dbReference type="AlphaFoldDB" id="A0A1K2ICD9"/>
<dbReference type="STRING" id="1612149.SAMN05216324_101207"/>
<dbReference type="Proteomes" id="UP000182034">
    <property type="component" value="Unassembled WGS sequence"/>
</dbReference>